<keyword evidence="3" id="KW-1185">Reference proteome</keyword>
<protein>
    <submittedName>
        <fullName evidence="2">Uncharacterized protein</fullName>
    </submittedName>
</protein>
<evidence type="ECO:0000256" key="1">
    <source>
        <dbReference type="SAM" id="MobiDB-lite"/>
    </source>
</evidence>
<accession>A0A507D9K1</accession>
<organism evidence="2 3">
    <name type="scientific">Synchytrium endobioticum</name>
    <dbReference type="NCBI Taxonomy" id="286115"/>
    <lineage>
        <taxon>Eukaryota</taxon>
        <taxon>Fungi</taxon>
        <taxon>Fungi incertae sedis</taxon>
        <taxon>Chytridiomycota</taxon>
        <taxon>Chytridiomycota incertae sedis</taxon>
        <taxon>Chytridiomycetes</taxon>
        <taxon>Synchytriales</taxon>
        <taxon>Synchytriaceae</taxon>
        <taxon>Synchytrium</taxon>
    </lineage>
</organism>
<dbReference type="VEuPathDB" id="FungiDB:SeMB42_g03127"/>
<name>A0A507D9K1_9FUNG</name>
<dbReference type="AlphaFoldDB" id="A0A507D9K1"/>
<proteinExistence type="predicted"/>
<dbReference type="Proteomes" id="UP000317494">
    <property type="component" value="Unassembled WGS sequence"/>
</dbReference>
<dbReference type="EMBL" id="QEAN01000106">
    <property type="protein sequence ID" value="TPX48131.1"/>
    <property type="molecule type" value="Genomic_DNA"/>
</dbReference>
<sequence>MSRLPPETDGLAVVSALPVPAAGAMALAGVVRCCTERAPGQVDGLWVRTGAGIVRVWHKGVGDIVTNRLGTYSVPLMEEVNEGGSDRSGAWAPARVDAVADDESRDSDESSACAPSLVDEVGGDVGTPPLFDVDEEVDGEEADQGDVEFVDISIDEYLTSDKPPPSPLKIIQDSDDDDEFDVLSMPSVETLTLVDMIEQFENMAMNPPSTCNNVEELVETLAFLHIM</sequence>
<reference evidence="2 3" key="1">
    <citation type="journal article" date="2019" name="Sci. Rep.">
        <title>Comparative genomics of chytrid fungi reveal insights into the obligate biotrophic and pathogenic lifestyle of Synchytrium endobioticum.</title>
        <authorList>
            <person name="van de Vossenberg B.T.L.H."/>
            <person name="Warris S."/>
            <person name="Nguyen H.D.T."/>
            <person name="van Gent-Pelzer M.P.E."/>
            <person name="Joly D.L."/>
            <person name="van de Geest H.C."/>
            <person name="Bonants P.J.M."/>
            <person name="Smith D.S."/>
            <person name="Levesque C.A."/>
            <person name="van der Lee T.A.J."/>
        </authorList>
    </citation>
    <scope>NUCLEOTIDE SEQUENCE [LARGE SCALE GENOMIC DNA]</scope>
    <source>
        <strain evidence="2 3">MB42</strain>
    </source>
</reference>
<comment type="caution">
    <text evidence="2">The sequence shown here is derived from an EMBL/GenBank/DDBJ whole genome shotgun (WGS) entry which is preliminary data.</text>
</comment>
<feature type="region of interest" description="Disordered" evidence="1">
    <location>
        <begin position="82"/>
        <end position="115"/>
    </location>
</feature>
<gene>
    <name evidence="2" type="ORF">SeMB42_g03127</name>
</gene>
<evidence type="ECO:0000313" key="3">
    <source>
        <dbReference type="Proteomes" id="UP000317494"/>
    </source>
</evidence>
<evidence type="ECO:0000313" key="2">
    <source>
        <dbReference type="EMBL" id="TPX48131.1"/>
    </source>
</evidence>